<organism evidence="1 2">
    <name type="scientific">Xanthomonas phaseoli pv. dieffenbachiae</name>
    <dbReference type="NCBI Taxonomy" id="92828"/>
    <lineage>
        <taxon>Bacteria</taxon>
        <taxon>Pseudomonadati</taxon>
        <taxon>Pseudomonadota</taxon>
        <taxon>Gammaproteobacteria</taxon>
        <taxon>Lysobacterales</taxon>
        <taxon>Lysobacteraceae</taxon>
        <taxon>Xanthomonas</taxon>
    </lineage>
</organism>
<accession>A0A1V9H819</accession>
<reference evidence="1 2" key="2">
    <citation type="journal article" date="2017" name="Plant Pathol.">
        <title>Pathogenicity and virulence gene content of Xanthomonas strains infecting Araceae, formerly known as Xanthomonas axonopodis pv. dieffenbachiae.</title>
        <authorList>
            <person name="Constantin E.C."/>
            <person name="Haegeman A."/>
            <person name="Van Vaerenbergh J."/>
            <person name="Baeyen S."/>
            <person name="Van Malderghem C."/>
            <person name="Maes M."/>
            <person name="Cottyn B."/>
        </authorList>
    </citation>
    <scope>NUCLEOTIDE SEQUENCE [LARGE SCALE GENOMIC DNA]</scope>
    <source>
        <strain evidence="1 2">LMG 25940</strain>
    </source>
</reference>
<protein>
    <submittedName>
        <fullName evidence="1">Uncharacterized protein</fullName>
    </submittedName>
</protein>
<sequence length="67" mass="7059">MPSHVHGVGDRGPMRAGAREEFGNAYLARRFDADAMANAGQPANRQRVCMTGTGLGEAPLHGAMHAL</sequence>
<gene>
    <name evidence="1" type="ORF">IM53_010785</name>
</gene>
<reference evidence="1 2" key="1">
    <citation type="journal article" date="2016" name="Plant Pathol.">
        <title>Genetic characterization of strains named as Xanthomonas axonopodis pv. dieffenbachiae leads to a taxonomic revision of the X. axonopodis species complex.</title>
        <authorList>
            <person name="Constantin E.C."/>
            <person name="Cleenwerck I."/>
            <person name="Maes M."/>
            <person name="Baeyen S."/>
            <person name="Van Malderghem C."/>
            <person name="De Vos P."/>
            <person name="Cottyn B."/>
        </authorList>
    </citation>
    <scope>NUCLEOTIDE SEQUENCE [LARGE SCALE GENOMIC DNA]</scope>
    <source>
        <strain evidence="1 2">LMG 25940</strain>
    </source>
</reference>
<dbReference type="Proteomes" id="UP000050546">
    <property type="component" value="Unassembled WGS sequence"/>
</dbReference>
<name>A0A1V9H819_9XANT</name>
<evidence type="ECO:0000313" key="2">
    <source>
        <dbReference type="Proteomes" id="UP000050546"/>
    </source>
</evidence>
<evidence type="ECO:0000313" key="1">
    <source>
        <dbReference type="EMBL" id="OQP79038.1"/>
    </source>
</evidence>
<dbReference type="EMBL" id="JPYI02000070">
    <property type="protein sequence ID" value="OQP79038.1"/>
    <property type="molecule type" value="Genomic_DNA"/>
</dbReference>
<dbReference type="AlphaFoldDB" id="A0A1V9H819"/>
<proteinExistence type="predicted"/>
<comment type="caution">
    <text evidence="1">The sequence shown here is derived from an EMBL/GenBank/DDBJ whole genome shotgun (WGS) entry which is preliminary data.</text>
</comment>